<dbReference type="Proteomes" id="UP001432322">
    <property type="component" value="Unassembled WGS sequence"/>
</dbReference>
<evidence type="ECO:0000313" key="3">
    <source>
        <dbReference type="EMBL" id="GMT33219.1"/>
    </source>
</evidence>
<evidence type="ECO:0000256" key="1">
    <source>
        <dbReference type="SAM" id="MobiDB-lite"/>
    </source>
</evidence>
<name>A0AAV5WU49_9BILA</name>
<accession>A0AAV5WU49</accession>
<proteinExistence type="predicted"/>
<evidence type="ECO:0000313" key="4">
    <source>
        <dbReference type="Proteomes" id="UP001432322"/>
    </source>
</evidence>
<sequence length="230" mass="25721">SFEVMDDANDKLPLVDSGQCGHNNPYFDTPPPYVESSVPMNAPIVPPSLQQLQPPIYDRESEILQQHQRAFVVDANSTPVHSNQSVIGEAPTSSLNSDEERALDECVSRFVIHLLFMLSMVATVVSIVFALLYFRDNFKMVYLLVDHLYIPIFATALLLPGSAIAFSQMEMGLGSTSGISFLIKSMYFYKATLVLYVVGIVGAMISYRVELRRWNDVELFEERGEEGEAI</sequence>
<feature type="region of interest" description="Disordered" evidence="1">
    <location>
        <begin position="1"/>
        <end position="22"/>
    </location>
</feature>
<protein>
    <submittedName>
        <fullName evidence="3">Uncharacterized protein</fullName>
    </submittedName>
</protein>
<keyword evidence="2" id="KW-0472">Membrane</keyword>
<gene>
    <name evidence="3" type="ORF">PFISCL1PPCAC_24516</name>
</gene>
<feature type="transmembrane region" description="Helical" evidence="2">
    <location>
        <begin position="186"/>
        <end position="205"/>
    </location>
</feature>
<dbReference type="EMBL" id="BTSY01000006">
    <property type="protein sequence ID" value="GMT33219.1"/>
    <property type="molecule type" value="Genomic_DNA"/>
</dbReference>
<feature type="transmembrane region" description="Helical" evidence="2">
    <location>
        <begin position="141"/>
        <end position="166"/>
    </location>
</feature>
<organism evidence="3 4">
    <name type="scientific">Pristionchus fissidentatus</name>
    <dbReference type="NCBI Taxonomy" id="1538716"/>
    <lineage>
        <taxon>Eukaryota</taxon>
        <taxon>Metazoa</taxon>
        <taxon>Ecdysozoa</taxon>
        <taxon>Nematoda</taxon>
        <taxon>Chromadorea</taxon>
        <taxon>Rhabditida</taxon>
        <taxon>Rhabditina</taxon>
        <taxon>Diplogasteromorpha</taxon>
        <taxon>Diplogasteroidea</taxon>
        <taxon>Neodiplogasteridae</taxon>
        <taxon>Pristionchus</taxon>
    </lineage>
</organism>
<evidence type="ECO:0000256" key="2">
    <source>
        <dbReference type="SAM" id="Phobius"/>
    </source>
</evidence>
<keyword evidence="2" id="KW-1133">Transmembrane helix</keyword>
<feature type="transmembrane region" description="Helical" evidence="2">
    <location>
        <begin position="110"/>
        <end position="134"/>
    </location>
</feature>
<comment type="caution">
    <text evidence="3">The sequence shown here is derived from an EMBL/GenBank/DDBJ whole genome shotgun (WGS) entry which is preliminary data.</text>
</comment>
<reference evidence="3" key="1">
    <citation type="submission" date="2023-10" db="EMBL/GenBank/DDBJ databases">
        <title>Genome assembly of Pristionchus species.</title>
        <authorList>
            <person name="Yoshida K."/>
            <person name="Sommer R.J."/>
        </authorList>
    </citation>
    <scope>NUCLEOTIDE SEQUENCE</scope>
    <source>
        <strain evidence="3">RS5133</strain>
    </source>
</reference>
<feature type="non-terminal residue" evidence="3">
    <location>
        <position position="1"/>
    </location>
</feature>
<dbReference type="AlphaFoldDB" id="A0AAV5WU49"/>
<keyword evidence="4" id="KW-1185">Reference proteome</keyword>
<keyword evidence="2" id="KW-0812">Transmembrane</keyword>